<feature type="transmembrane region" description="Helical" evidence="12">
    <location>
        <begin position="124"/>
        <end position="143"/>
    </location>
</feature>
<feature type="transmembrane region" description="Helical" evidence="12">
    <location>
        <begin position="51"/>
        <end position="70"/>
    </location>
</feature>
<evidence type="ECO:0000313" key="16">
    <source>
        <dbReference type="Proteomes" id="UP000824151"/>
    </source>
</evidence>
<evidence type="ECO:0000256" key="11">
    <source>
        <dbReference type="ARBA" id="ARBA00023136"/>
    </source>
</evidence>
<keyword evidence="6 12" id="KW-0812">Transmembrane</keyword>
<evidence type="ECO:0000256" key="3">
    <source>
        <dbReference type="ARBA" id="ARBA00022448"/>
    </source>
</evidence>
<feature type="domain" description="K+ potassium transporter C-terminal" evidence="14">
    <location>
        <begin position="354"/>
        <end position="526"/>
    </location>
</feature>
<evidence type="ECO:0000259" key="14">
    <source>
        <dbReference type="Pfam" id="PF22776"/>
    </source>
</evidence>
<sequence>ISVLSAAEGLDVAHPGLSEAVLPLVLGILVGLFAVQRFGSGGIAKLYGPIMLAWFLALTACGAAALLRAPDALQALSPHWVFLYFHADPGAAFLSLGAVVLAVTGAEALYADMGHFGRRAITRAWTWIVFPALTITYLGEAAAVTRDPTAASNPFFALFPDSLLWPAVVLAAAATIIASQAVISGSYTVVHQAAGLGFLPALRTVHTSARHAGQIYVPAVNTLLAGAVLLVVLLFRSSDGLASAYGIAVTLTISVTAGLYVYLQWLRHRHLTGGIAGGALALLVVACFLAANAPRVMTGGWLALTIAALLWLLMSTWWSGSSRVDRARKTMETPVHDYLRSLSRSPELTLYRVPGTAVFLTRRADLTSMALRTVVEQNHALHEHVILLSWDVQDVPASQQAPEVTLRRVRSTGGRAACDGTAPGGKAPGRACLRGISQVHLSFGYGERIDPVAALHQIMRDGTHGIPADPHDLYFVSRPVVRFDPMGTMPRWRQRLFLAMVRLAPDPVDLLDLPRERTVIIGHVIAL</sequence>
<evidence type="ECO:0000256" key="8">
    <source>
        <dbReference type="ARBA" id="ARBA00022958"/>
    </source>
</evidence>
<reference evidence="15" key="1">
    <citation type="journal article" date="2021" name="PeerJ">
        <title>Extensive microbial diversity within the chicken gut microbiome revealed by metagenomics and culture.</title>
        <authorList>
            <person name="Gilroy R."/>
            <person name="Ravi A."/>
            <person name="Getino M."/>
            <person name="Pursley I."/>
            <person name="Horton D.L."/>
            <person name="Alikhan N.F."/>
            <person name="Baker D."/>
            <person name="Gharbi K."/>
            <person name="Hall N."/>
            <person name="Watson M."/>
            <person name="Adriaenssens E.M."/>
            <person name="Foster-Nyarko E."/>
            <person name="Jarju S."/>
            <person name="Secka A."/>
            <person name="Antonio M."/>
            <person name="Oren A."/>
            <person name="Chaudhuri R.R."/>
            <person name="La Ragione R."/>
            <person name="Hildebrand F."/>
            <person name="Pallen M.J."/>
        </authorList>
    </citation>
    <scope>NUCLEOTIDE SEQUENCE</scope>
    <source>
        <strain evidence="15">ChiHejej3B27-3195</strain>
    </source>
</reference>
<accession>A0A9D2A7P3</accession>
<feature type="transmembrane region" description="Helical" evidence="12">
    <location>
        <begin position="20"/>
        <end position="39"/>
    </location>
</feature>
<evidence type="ECO:0000256" key="12">
    <source>
        <dbReference type="SAM" id="Phobius"/>
    </source>
</evidence>
<evidence type="ECO:0000256" key="7">
    <source>
        <dbReference type="ARBA" id="ARBA00022847"/>
    </source>
</evidence>
<comment type="caution">
    <text evidence="15">The sequence shown here is derived from an EMBL/GenBank/DDBJ whole genome shotgun (WGS) entry which is preliminary data.</text>
</comment>
<dbReference type="Pfam" id="PF22776">
    <property type="entry name" value="K_trans_C"/>
    <property type="match status" value="1"/>
</dbReference>
<keyword evidence="5" id="KW-0633">Potassium transport</keyword>
<dbReference type="GO" id="GO:0015293">
    <property type="term" value="F:symporter activity"/>
    <property type="evidence" value="ECO:0007669"/>
    <property type="project" value="UniProtKB-KW"/>
</dbReference>
<evidence type="ECO:0000313" key="15">
    <source>
        <dbReference type="EMBL" id="HIX00026.1"/>
    </source>
</evidence>
<feature type="transmembrane region" description="Helical" evidence="12">
    <location>
        <begin position="163"/>
        <end position="183"/>
    </location>
</feature>
<proteinExistence type="inferred from homology"/>
<evidence type="ECO:0000256" key="1">
    <source>
        <dbReference type="ARBA" id="ARBA00004141"/>
    </source>
</evidence>
<dbReference type="EMBL" id="DXGD01000288">
    <property type="protein sequence ID" value="HIX00026.1"/>
    <property type="molecule type" value="Genomic_DNA"/>
</dbReference>
<dbReference type="AlphaFoldDB" id="A0A9D2A7P3"/>
<organism evidence="15 16">
    <name type="scientific">Candidatus Nesterenkonia stercoripullorum</name>
    <dbReference type="NCBI Taxonomy" id="2838701"/>
    <lineage>
        <taxon>Bacteria</taxon>
        <taxon>Bacillati</taxon>
        <taxon>Actinomycetota</taxon>
        <taxon>Actinomycetes</taxon>
        <taxon>Micrococcales</taxon>
        <taxon>Micrococcaceae</taxon>
        <taxon>Nesterenkonia</taxon>
    </lineage>
</organism>
<evidence type="ECO:0000256" key="9">
    <source>
        <dbReference type="ARBA" id="ARBA00022989"/>
    </source>
</evidence>
<keyword evidence="9 12" id="KW-1133">Transmembrane helix</keyword>
<name>A0A9D2A7P3_9MICC</name>
<dbReference type="GO" id="GO:0016020">
    <property type="term" value="C:membrane"/>
    <property type="evidence" value="ECO:0007669"/>
    <property type="project" value="UniProtKB-SubCell"/>
</dbReference>
<dbReference type="InterPro" id="IPR053952">
    <property type="entry name" value="K_trans_C"/>
</dbReference>
<feature type="transmembrane region" description="Helical" evidence="12">
    <location>
        <begin position="275"/>
        <end position="293"/>
    </location>
</feature>
<comment type="subcellular location">
    <subcellularLocation>
        <location evidence="1">Membrane</location>
        <topology evidence="1">Multi-pass membrane protein</topology>
    </subcellularLocation>
</comment>
<dbReference type="InterPro" id="IPR053951">
    <property type="entry name" value="K_trans_N"/>
</dbReference>
<protein>
    <submittedName>
        <fullName evidence="15">KUP/HAK/KT family potassium transporter</fullName>
    </submittedName>
</protein>
<dbReference type="Proteomes" id="UP000824151">
    <property type="component" value="Unassembled WGS sequence"/>
</dbReference>
<feature type="transmembrane region" description="Helical" evidence="12">
    <location>
        <begin position="90"/>
        <end position="112"/>
    </location>
</feature>
<keyword evidence="3" id="KW-0813">Transport</keyword>
<feature type="transmembrane region" description="Helical" evidence="12">
    <location>
        <begin position="215"/>
        <end position="235"/>
    </location>
</feature>
<feature type="non-terminal residue" evidence="15">
    <location>
        <position position="1"/>
    </location>
</feature>
<evidence type="ECO:0000256" key="4">
    <source>
        <dbReference type="ARBA" id="ARBA00022475"/>
    </source>
</evidence>
<keyword evidence="10" id="KW-0406">Ion transport</keyword>
<dbReference type="GO" id="GO:0015079">
    <property type="term" value="F:potassium ion transmembrane transporter activity"/>
    <property type="evidence" value="ECO:0007669"/>
    <property type="project" value="InterPro"/>
</dbReference>
<evidence type="ECO:0000256" key="2">
    <source>
        <dbReference type="ARBA" id="ARBA00007019"/>
    </source>
</evidence>
<evidence type="ECO:0000256" key="5">
    <source>
        <dbReference type="ARBA" id="ARBA00022538"/>
    </source>
</evidence>
<feature type="transmembrane region" description="Helical" evidence="12">
    <location>
        <begin position="241"/>
        <end position="263"/>
    </location>
</feature>
<dbReference type="PANTHER" id="PTHR30540:SF79">
    <property type="entry name" value="LOW AFFINITY POTASSIUM TRANSPORT SYSTEM PROTEIN KUP"/>
    <property type="match status" value="1"/>
</dbReference>
<keyword evidence="7" id="KW-0769">Symport</keyword>
<comment type="similarity">
    <text evidence="2">Belongs to the HAK/KUP transporter (TC 2.A.72) family.</text>
</comment>
<dbReference type="InterPro" id="IPR003855">
    <property type="entry name" value="K+_transporter"/>
</dbReference>
<keyword evidence="8" id="KW-0630">Potassium</keyword>
<evidence type="ECO:0000259" key="13">
    <source>
        <dbReference type="Pfam" id="PF02705"/>
    </source>
</evidence>
<feature type="domain" description="K+ potassium transporter integral membrane" evidence="13">
    <location>
        <begin position="1"/>
        <end position="340"/>
    </location>
</feature>
<feature type="transmembrane region" description="Helical" evidence="12">
    <location>
        <begin position="299"/>
        <end position="319"/>
    </location>
</feature>
<keyword evidence="11 12" id="KW-0472">Membrane</keyword>
<dbReference type="PANTHER" id="PTHR30540">
    <property type="entry name" value="OSMOTIC STRESS POTASSIUM TRANSPORTER"/>
    <property type="match status" value="1"/>
</dbReference>
<keyword evidence="4" id="KW-1003">Cell membrane</keyword>
<evidence type="ECO:0000256" key="10">
    <source>
        <dbReference type="ARBA" id="ARBA00023065"/>
    </source>
</evidence>
<evidence type="ECO:0000256" key="6">
    <source>
        <dbReference type="ARBA" id="ARBA00022692"/>
    </source>
</evidence>
<reference evidence="15" key="2">
    <citation type="submission" date="2021-04" db="EMBL/GenBank/DDBJ databases">
        <authorList>
            <person name="Gilroy R."/>
        </authorList>
    </citation>
    <scope>NUCLEOTIDE SEQUENCE</scope>
    <source>
        <strain evidence="15">ChiHejej3B27-3195</strain>
    </source>
</reference>
<dbReference type="Pfam" id="PF02705">
    <property type="entry name" value="K_trans"/>
    <property type="match status" value="1"/>
</dbReference>
<gene>
    <name evidence="15" type="ORF">H9871_07755</name>
</gene>